<reference evidence="2 3" key="1">
    <citation type="submission" date="2015-08" db="EMBL/GenBank/DDBJ databases">
        <title>Next Generation Sequencing and Analysis of the Genome of Puccinia sorghi L Schw, the Causal Agent of Maize Common Rust.</title>
        <authorList>
            <person name="Rochi L."/>
            <person name="Burguener G."/>
            <person name="Darino M."/>
            <person name="Turjanski A."/>
            <person name="Kreff E."/>
            <person name="Dieguez M.J."/>
            <person name="Sacco F."/>
        </authorList>
    </citation>
    <scope>NUCLEOTIDE SEQUENCE [LARGE SCALE GENOMIC DNA]</scope>
    <source>
        <strain evidence="2 3">RO10H11247</strain>
    </source>
</reference>
<dbReference type="VEuPathDB" id="FungiDB:VP01_1935g4"/>
<evidence type="ECO:0000313" key="2">
    <source>
        <dbReference type="EMBL" id="KNZ58409.1"/>
    </source>
</evidence>
<name>A0A0L6VCI0_9BASI</name>
<gene>
    <name evidence="2" type="ORF">VP01_1935g4</name>
</gene>
<evidence type="ECO:0000313" key="3">
    <source>
        <dbReference type="Proteomes" id="UP000037035"/>
    </source>
</evidence>
<protein>
    <submittedName>
        <fullName evidence="2">Uncharacterized protein</fullName>
    </submittedName>
</protein>
<feature type="region of interest" description="Disordered" evidence="1">
    <location>
        <begin position="228"/>
        <end position="270"/>
    </location>
</feature>
<proteinExistence type="predicted"/>
<keyword evidence="3" id="KW-1185">Reference proteome</keyword>
<feature type="region of interest" description="Disordered" evidence="1">
    <location>
        <begin position="1"/>
        <end position="21"/>
    </location>
</feature>
<sequence length="557" mass="61953">MGLFKGCEMSPEGSDLKDRKADRYTHRKEEVNKNARPECGFRRRLFETRVVNKCLFFVCKGGYDEIVYLSFKSGGSFSSSSPVFRSCYNRTDVCTPLDRSFCKCDNSVARRFCTKMKIGFEAAIKCLFGMNDLKQGDCGMIFVLCLVKGCSVQTLMSWQLDQPVRSKSNNNWLGLNSAGSSDFTQTGNGISPGSDDQGSSSSRRDCQTSHVQQPLPIIIIIKTHTHKNHPAEPTRDDHGSHSPTKCPPDFGSHKITATHPPSSQRQEKYISKGTPRTVLEVCSAQNPGGEPTSGNGSTHFISVGSTGHVGRGAHVIPGGTLVRAPWGIHPVEPPAVNITDPAASGSVRGKYTCDTVKDRLWECGNKKKKNRQRSKHVTLERSCHCNFWVSDVGFPKKGTSVVERSWAVVVPLKSSASKSKTKVIDRQLEVFHFAPANNNPSIIIPLIESLSMPSRNCPSTGLGHWIERYEGSFQLMKTVRNRNSSTISLTSENFEPASRGIHKDTQLSCWNFNSSPQCFLFFHEIINIIVIEKNFHRLVSVTYFLFVDVFDFLIQLI</sequence>
<feature type="compositionally biased region" description="Low complexity" evidence="1">
    <location>
        <begin position="191"/>
        <end position="201"/>
    </location>
</feature>
<evidence type="ECO:0000256" key="1">
    <source>
        <dbReference type="SAM" id="MobiDB-lite"/>
    </source>
</evidence>
<dbReference type="Proteomes" id="UP000037035">
    <property type="component" value="Unassembled WGS sequence"/>
</dbReference>
<accession>A0A0L6VCI0</accession>
<feature type="region of interest" description="Disordered" evidence="1">
    <location>
        <begin position="183"/>
        <end position="210"/>
    </location>
</feature>
<feature type="compositionally biased region" description="Basic and acidic residues" evidence="1">
    <location>
        <begin position="229"/>
        <end position="240"/>
    </location>
</feature>
<organism evidence="2 3">
    <name type="scientific">Puccinia sorghi</name>
    <dbReference type="NCBI Taxonomy" id="27349"/>
    <lineage>
        <taxon>Eukaryota</taxon>
        <taxon>Fungi</taxon>
        <taxon>Dikarya</taxon>
        <taxon>Basidiomycota</taxon>
        <taxon>Pucciniomycotina</taxon>
        <taxon>Pucciniomycetes</taxon>
        <taxon>Pucciniales</taxon>
        <taxon>Pucciniaceae</taxon>
        <taxon>Puccinia</taxon>
    </lineage>
</organism>
<comment type="caution">
    <text evidence="2">The sequence shown here is derived from an EMBL/GenBank/DDBJ whole genome shotgun (WGS) entry which is preliminary data.</text>
</comment>
<dbReference type="AlphaFoldDB" id="A0A0L6VCI0"/>
<dbReference type="EMBL" id="LAVV01006765">
    <property type="protein sequence ID" value="KNZ58409.1"/>
    <property type="molecule type" value="Genomic_DNA"/>
</dbReference>